<keyword evidence="1" id="KW-1133">Transmembrane helix</keyword>
<dbReference type="EMBL" id="CP109011">
    <property type="protein sequence ID" value="WUT45674.1"/>
    <property type="molecule type" value="Genomic_DNA"/>
</dbReference>
<feature type="transmembrane region" description="Helical" evidence="1">
    <location>
        <begin position="52"/>
        <end position="71"/>
    </location>
</feature>
<keyword evidence="3" id="KW-1185">Reference proteome</keyword>
<proteinExistence type="predicted"/>
<reference evidence="2" key="1">
    <citation type="submission" date="2022-10" db="EMBL/GenBank/DDBJ databases">
        <title>The complete genomes of actinobacterial strains from the NBC collection.</title>
        <authorList>
            <person name="Joergensen T.S."/>
            <person name="Alvarez Arevalo M."/>
            <person name="Sterndorff E.B."/>
            <person name="Faurdal D."/>
            <person name="Vuksanovic O."/>
            <person name="Mourched A.-S."/>
            <person name="Charusanti P."/>
            <person name="Shaw S."/>
            <person name="Blin K."/>
            <person name="Weber T."/>
        </authorList>
    </citation>
    <scope>NUCLEOTIDE SEQUENCE</scope>
    <source>
        <strain evidence="2">NBC_00686</strain>
    </source>
</reference>
<keyword evidence="1" id="KW-0472">Membrane</keyword>
<keyword evidence="1" id="KW-0812">Transmembrane</keyword>
<accession>A0ABZ1X0U3</accession>
<dbReference type="RefSeq" id="WP_158806311.1">
    <property type="nucleotide sequence ID" value="NZ_CP108992.1"/>
</dbReference>
<sequence length="73" mass="7716">MRSWAVAAKVVVDTGVAREGHGGWVRRSARVPGLPIRPAELMEPVVRATPTVPAAVPAVSVVPMVLAVLVVRR</sequence>
<name>A0ABZ1X0U3_9ACTN</name>
<organism evidence="2 3">
    <name type="scientific">Streptomyces pseudovenezuelae</name>
    <dbReference type="NCBI Taxonomy" id="67350"/>
    <lineage>
        <taxon>Bacteria</taxon>
        <taxon>Bacillati</taxon>
        <taxon>Actinomycetota</taxon>
        <taxon>Actinomycetes</taxon>
        <taxon>Kitasatosporales</taxon>
        <taxon>Streptomycetaceae</taxon>
        <taxon>Streptomyces</taxon>
        <taxon>Streptomyces aurantiacus group</taxon>
    </lineage>
</organism>
<evidence type="ECO:0000313" key="2">
    <source>
        <dbReference type="EMBL" id="WUT45674.1"/>
    </source>
</evidence>
<protein>
    <submittedName>
        <fullName evidence="2">Uncharacterized protein</fullName>
    </submittedName>
</protein>
<gene>
    <name evidence="2" type="ORF">OG929_26755</name>
</gene>
<dbReference type="Proteomes" id="UP001432168">
    <property type="component" value="Chromosome"/>
</dbReference>
<evidence type="ECO:0000256" key="1">
    <source>
        <dbReference type="SAM" id="Phobius"/>
    </source>
</evidence>
<evidence type="ECO:0000313" key="3">
    <source>
        <dbReference type="Proteomes" id="UP001432168"/>
    </source>
</evidence>